<reference evidence="1" key="1">
    <citation type="journal article" date="2014" name="Front. Microbiol.">
        <title>High frequency of phylogenetically diverse reductive dehalogenase-homologous genes in deep subseafloor sedimentary metagenomes.</title>
        <authorList>
            <person name="Kawai M."/>
            <person name="Futagami T."/>
            <person name="Toyoda A."/>
            <person name="Takaki Y."/>
            <person name="Nishi S."/>
            <person name="Hori S."/>
            <person name="Arai W."/>
            <person name="Tsubouchi T."/>
            <person name="Morono Y."/>
            <person name="Uchiyama I."/>
            <person name="Ito T."/>
            <person name="Fujiyama A."/>
            <person name="Inagaki F."/>
            <person name="Takami H."/>
        </authorList>
    </citation>
    <scope>NUCLEOTIDE SEQUENCE</scope>
    <source>
        <strain evidence="1">Expedition CK06-06</strain>
    </source>
</reference>
<dbReference type="EMBL" id="BARV01006204">
    <property type="protein sequence ID" value="GAI09534.1"/>
    <property type="molecule type" value="Genomic_DNA"/>
</dbReference>
<comment type="caution">
    <text evidence="1">The sequence shown here is derived from an EMBL/GenBank/DDBJ whole genome shotgun (WGS) entry which is preliminary data.</text>
</comment>
<name>X1MT35_9ZZZZ</name>
<dbReference type="AlphaFoldDB" id="X1MT35"/>
<protein>
    <submittedName>
        <fullName evidence="1">Uncharacterized protein</fullName>
    </submittedName>
</protein>
<feature type="non-terminal residue" evidence="1">
    <location>
        <position position="1"/>
    </location>
</feature>
<proteinExistence type="predicted"/>
<organism evidence="1">
    <name type="scientific">marine sediment metagenome</name>
    <dbReference type="NCBI Taxonomy" id="412755"/>
    <lineage>
        <taxon>unclassified sequences</taxon>
        <taxon>metagenomes</taxon>
        <taxon>ecological metagenomes</taxon>
    </lineage>
</organism>
<gene>
    <name evidence="1" type="ORF">S06H3_12693</name>
</gene>
<sequence>PDNDKFIKDTLEVIYKKDKEGKDTEEVDNRLFIVTERETFFSFPIYEIINSKIVLFDYKKYQYFLNHNRRFALGRKIDKMYNLYAENKIQRKTLKYIMDTLNIEYPDFFKKYNDKIEDIINKNPKGEK</sequence>
<accession>X1MT35</accession>
<evidence type="ECO:0000313" key="1">
    <source>
        <dbReference type="EMBL" id="GAI09534.1"/>
    </source>
</evidence>